<dbReference type="InterPro" id="IPR015422">
    <property type="entry name" value="PyrdxlP-dep_Trfase_small"/>
</dbReference>
<proteinExistence type="inferred from homology"/>
<dbReference type="SUPFAM" id="SSF53383">
    <property type="entry name" value="PLP-dependent transferases"/>
    <property type="match status" value="1"/>
</dbReference>
<evidence type="ECO:0000256" key="6">
    <source>
        <dbReference type="RuleBase" id="RU003560"/>
    </source>
</evidence>
<reference evidence="7 9" key="1">
    <citation type="submission" date="2016-03" db="EMBL/GenBank/DDBJ databases">
        <title>Complete genome of Aminobacter aminovorans KCTC 2477.</title>
        <authorList>
            <person name="Kim K.M."/>
        </authorList>
    </citation>
    <scope>NUCLEOTIDE SEQUENCE [LARGE SCALE GENOMIC DNA]</scope>
    <source>
        <strain evidence="7 9">KCTC 2477</strain>
    </source>
</reference>
<dbReference type="GO" id="GO:0047298">
    <property type="term" value="F:(S)-3-amino-2-methylpropionate transaminase activity"/>
    <property type="evidence" value="ECO:0007669"/>
    <property type="project" value="UniProtKB-EC"/>
</dbReference>
<reference evidence="8 10" key="2">
    <citation type="submission" date="2020-08" db="EMBL/GenBank/DDBJ databases">
        <title>Genomic Encyclopedia of Type Strains, Phase IV (KMG-IV): sequencing the most valuable type-strain genomes for metagenomic binning, comparative biology and taxonomic classification.</title>
        <authorList>
            <person name="Goeker M."/>
        </authorList>
    </citation>
    <scope>NUCLEOTIDE SEQUENCE [LARGE SCALE GENOMIC DNA]</scope>
    <source>
        <strain evidence="8 10">DSM 10368</strain>
    </source>
</reference>
<dbReference type="GO" id="GO:0034386">
    <property type="term" value="F:4-aminobutyrate:2-oxoglutarate transaminase activity"/>
    <property type="evidence" value="ECO:0007669"/>
    <property type="project" value="UniProtKB-EC"/>
</dbReference>
<dbReference type="RefSeq" id="WP_067963177.1">
    <property type="nucleotide sequence ID" value="NZ_CP015005.1"/>
</dbReference>
<dbReference type="InterPro" id="IPR005814">
    <property type="entry name" value="Aminotrans_3"/>
</dbReference>
<dbReference type="Gene3D" id="3.40.640.10">
    <property type="entry name" value="Type I PLP-dependent aspartate aminotransferase-like (Major domain)"/>
    <property type="match status" value="1"/>
</dbReference>
<dbReference type="NCBIfam" id="TIGR00700">
    <property type="entry name" value="GABAtrnsam"/>
    <property type="match status" value="1"/>
</dbReference>
<dbReference type="KEGG" id="aak:AA2016_4129"/>
<dbReference type="InterPro" id="IPR015424">
    <property type="entry name" value="PyrdxlP-dep_Trfase"/>
</dbReference>
<dbReference type="PANTHER" id="PTHR11986:SF58">
    <property type="entry name" value="LEUCINE_METHIONINE RACEMASE"/>
    <property type="match status" value="1"/>
</dbReference>
<gene>
    <name evidence="7" type="ORF">AA2016_4129</name>
    <name evidence="8" type="ORF">FHS67_004819</name>
</gene>
<evidence type="ECO:0000256" key="5">
    <source>
        <dbReference type="ARBA" id="ARBA00022898"/>
    </source>
</evidence>
<keyword evidence="3 7" id="KW-0032">Aminotransferase</keyword>
<dbReference type="InterPro" id="IPR049704">
    <property type="entry name" value="Aminotrans_3_PPA_site"/>
</dbReference>
<name>A0AAC8YRP8_AMIAI</name>
<dbReference type="EC" id="2.6.1.22" evidence="8"/>
<dbReference type="Gene3D" id="3.90.1150.10">
    <property type="entry name" value="Aspartate Aminotransferase, domain 1"/>
    <property type="match status" value="1"/>
</dbReference>
<dbReference type="GO" id="GO:0009448">
    <property type="term" value="P:gamma-aminobutyric acid metabolic process"/>
    <property type="evidence" value="ECO:0007669"/>
    <property type="project" value="InterPro"/>
</dbReference>
<dbReference type="EMBL" id="JACICB010000020">
    <property type="protein sequence ID" value="MBB3708479.1"/>
    <property type="molecule type" value="Genomic_DNA"/>
</dbReference>
<protein>
    <submittedName>
        <fullName evidence="7 8">4-aminobutyrate aminotransferase</fullName>
        <ecNumber evidence="8">2.6.1.19</ecNumber>
        <ecNumber evidence="8">2.6.1.22</ecNumber>
    </submittedName>
</protein>
<evidence type="ECO:0000313" key="7">
    <source>
        <dbReference type="EMBL" id="AMS43046.1"/>
    </source>
</evidence>
<dbReference type="InterPro" id="IPR015421">
    <property type="entry name" value="PyrdxlP-dep_Trfase_major"/>
</dbReference>
<dbReference type="CDD" id="cd00610">
    <property type="entry name" value="OAT_like"/>
    <property type="match status" value="1"/>
</dbReference>
<dbReference type="FunFam" id="3.40.640.10:FF:000013">
    <property type="entry name" value="4-aminobutyrate aminotransferase"/>
    <property type="match status" value="1"/>
</dbReference>
<dbReference type="Proteomes" id="UP000577697">
    <property type="component" value="Unassembled WGS sequence"/>
</dbReference>
<dbReference type="GO" id="GO:0030170">
    <property type="term" value="F:pyridoxal phosphate binding"/>
    <property type="evidence" value="ECO:0007669"/>
    <property type="project" value="InterPro"/>
</dbReference>
<comment type="cofactor">
    <cofactor evidence="1">
        <name>pyridoxal 5'-phosphate</name>
        <dbReference type="ChEBI" id="CHEBI:597326"/>
    </cofactor>
</comment>
<dbReference type="EMBL" id="CP015005">
    <property type="protein sequence ID" value="AMS43046.1"/>
    <property type="molecule type" value="Genomic_DNA"/>
</dbReference>
<dbReference type="InterPro" id="IPR050103">
    <property type="entry name" value="Class-III_PLP-dep_AT"/>
</dbReference>
<evidence type="ECO:0000256" key="1">
    <source>
        <dbReference type="ARBA" id="ARBA00001933"/>
    </source>
</evidence>
<sequence length="428" mass="44619">MTTNTTLLARRSAAVARGVATAFPVFAGKAEGAEIWDVEGRRYIDFAAGIAVLNTGHRHPKVIAAAKQQLDAYTHTAFQVLPYEPYVALCERLNALAPFSGEAKSLLFSTGAEAVENAIKIAKAATGRPGIIAFAGSFHGRTAMTMALTGKVAPYKHKFGLSPAGVFHVPFPATPLDVDVSDALRALQLLFRADIAPSDVAAIIIEPVQGEGGFWPAPTELLAELRKICDTHGIVLIADEVQTGFARTGKMFGIEHSGIEPDIITVAKALGGGFPLSGVIGRAAIMDAAEPGGLGGTYAGNPVACAAALAVLDIIKDEGLVARANEIGATMHAALERMSQRNDAVPMASIRGPGAMVAFDIVTRRGTNTPDADTTKRVVQAALGHGLVLLSCGVFGNTIRLLCPLTISDAQLKEGLDLLERALVSANA</sequence>
<dbReference type="GO" id="GO:0042802">
    <property type="term" value="F:identical protein binding"/>
    <property type="evidence" value="ECO:0007669"/>
    <property type="project" value="TreeGrafter"/>
</dbReference>
<dbReference type="EC" id="2.6.1.19" evidence="8"/>
<evidence type="ECO:0000256" key="3">
    <source>
        <dbReference type="ARBA" id="ARBA00022576"/>
    </source>
</evidence>
<evidence type="ECO:0000313" key="8">
    <source>
        <dbReference type="EMBL" id="MBB3708479.1"/>
    </source>
</evidence>
<dbReference type="PIRSF" id="PIRSF000521">
    <property type="entry name" value="Transaminase_4ab_Lys_Orn"/>
    <property type="match status" value="1"/>
</dbReference>
<accession>A0AAC8YRP8</accession>
<dbReference type="Pfam" id="PF00202">
    <property type="entry name" value="Aminotran_3"/>
    <property type="match status" value="1"/>
</dbReference>
<dbReference type="PROSITE" id="PS00600">
    <property type="entry name" value="AA_TRANSFER_CLASS_3"/>
    <property type="match status" value="1"/>
</dbReference>
<evidence type="ECO:0000313" key="9">
    <source>
        <dbReference type="Proteomes" id="UP000075755"/>
    </source>
</evidence>
<keyword evidence="5 6" id="KW-0663">Pyridoxal phosphate</keyword>
<dbReference type="Proteomes" id="UP000075755">
    <property type="component" value="Chromosome"/>
</dbReference>
<dbReference type="InterPro" id="IPR004632">
    <property type="entry name" value="4NH2But_aminotransferase_bac"/>
</dbReference>
<evidence type="ECO:0000313" key="10">
    <source>
        <dbReference type="Proteomes" id="UP000577697"/>
    </source>
</evidence>
<dbReference type="AlphaFoldDB" id="A0AAC8YRP8"/>
<organism evidence="7 9">
    <name type="scientific">Aminobacter aminovorans</name>
    <name type="common">Chelatobacter heintzii</name>
    <dbReference type="NCBI Taxonomy" id="83263"/>
    <lineage>
        <taxon>Bacteria</taxon>
        <taxon>Pseudomonadati</taxon>
        <taxon>Pseudomonadota</taxon>
        <taxon>Alphaproteobacteria</taxon>
        <taxon>Hyphomicrobiales</taxon>
        <taxon>Phyllobacteriaceae</taxon>
        <taxon>Aminobacter</taxon>
    </lineage>
</organism>
<dbReference type="PANTHER" id="PTHR11986">
    <property type="entry name" value="AMINOTRANSFERASE CLASS III"/>
    <property type="match status" value="1"/>
</dbReference>
<keyword evidence="10" id="KW-1185">Reference proteome</keyword>
<comment type="similarity">
    <text evidence="2 6">Belongs to the class-III pyridoxal-phosphate-dependent aminotransferase family.</text>
</comment>
<evidence type="ECO:0000256" key="4">
    <source>
        <dbReference type="ARBA" id="ARBA00022679"/>
    </source>
</evidence>
<keyword evidence="4 8" id="KW-0808">Transferase</keyword>
<evidence type="ECO:0000256" key="2">
    <source>
        <dbReference type="ARBA" id="ARBA00008954"/>
    </source>
</evidence>